<dbReference type="RefSeq" id="WP_393167667.1">
    <property type="nucleotide sequence ID" value="NZ_JBICRM010000011.1"/>
</dbReference>
<dbReference type="EMBL" id="JBICRM010000011">
    <property type="protein sequence ID" value="MFG1705574.1"/>
    <property type="molecule type" value="Genomic_DNA"/>
</dbReference>
<gene>
    <name evidence="1" type="ORF">ACFLIM_20495</name>
</gene>
<organism evidence="1 2">
    <name type="scientific">Nonomuraea marmarensis</name>
    <dbReference type="NCBI Taxonomy" id="3351344"/>
    <lineage>
        <taxon>Bacteria</taxon>
        <taxon>Bacillati</taxon>
        <taxon>Actinomycetota</taxon>
        <taxon>Actinomycetes</taxon>
        <taxon>Streptosporangiales</taxon>
        <taxon>Streptosporangiaceae</taxon>
        <taxon>Nonomuraea</taxon>
    </lineage>
</organism>
<keyword evidence="2" id="KW-1185">Reference proteome</keyword>
<evidence type="ECO:0000313" key="1">
    <source>
        <dbReference type="EMBL" id="MFG1705574.1"/>
    </source>
</evidence>
<dbReference type="Proteomes" id="UP001603978">
    <property type="component" value="Unassembled WGS sequence"/>
</dbReference>
<sequence length="65" mass="7339">MINAFPEWQIYEMAGGWAAIRVNLVPKDSGLSNVRCGETLNELIRHLKAESQFQTNLPKRLRGVA</sequence>
<name>A0ABW7AE17_9ACTN</name>
<protein>
    <submittedName>
        <fullName evidence="1">Uncharacterized protein</fullName>
    </submittedName>
</protein>
<accession>A0ABW7AE17</accession>
<reference evidence="1 2" key="1">
    <citation type="submission" date="2024-10" db="EMBL/GenBank/DDBJ databases">
        <authorList>
            <person name="Topkara A.R."/>
            <person name="Saygin H."/>
        </authorList>
    </citation>
    <scope>NUCLEOTIDE SEQUENCE [LARGE SCALE GENOMIC DNA]</scope>
    <source>
        <strain evidence="1 2">M3C6</strain>
    </source>
</reference>
<proteinExistence type="predicted"/>
<comment type="caution">
    <text evidence="1">The sequence shown here is derived from an EMBL/GenBank/DDBJ whole genome shotgun (WGS) entry which is preliminary data.</text>
</comment>
<evidence type="ECO:0000313" key="2">
    <source>
        <dbReference type="Proteomes" id="UP001603978"/>
    </source>
</evidence>